<dbReference type="STRING" id="314256.OG2516_15204"/>
<evidence type="ECO:0000313" key="2">
    <source>
        <dbReference type="EMBL" id="EAR49426.1"/>
    </source>
</evidence>
<sequence>MTEPVDDRQLERLFEEARAGEPAALDDAFLARLMHDAAAEMPRRWGAAAGAGLWALLGGWAGAGGLAAAAVGGLWIGIAPPEGLSDLAAGLVGETASVALVPADDLFGLEG</sequence>
<gene>
    <name evidence="2" type="ORF">OG2516_15204</name>
</gene>
<keyword evidence="1" id="KW-0812">Transmembrane</keyword>
<dbReference type="EMBL" id="AAOT01000072">
    <property type="protein sequence ID" value="EAR49426.1"/>
    <property type="molecule type" value="Genomic_DNA"/>
</dbReference>
<dbReference type="RefSeq" id="WP_007256555.1">
    <property type="nucleotide sequence ID" value="NZ_CH724108.1"/>
</dbReference>
<protein>
    <recommendedName>
        <fullName evidence="4">Dihydroorotate dehydrogenase</fullName>
    </recommendedName>
</protein>
<dbReference type="HOGENOM" id="CLU_153863_1_0_5"/>
<keyword evidence="3" id="KW-1185">Reference proteome</keyword>
<dbReference type="OrthoDB" id="7863719at2"/>
<reference evidence="2 3" key="1">
    <citation type="journal article" date="2010" name="J. Bacteriol.">
        <title>Genome sequences of Oceanicola granulosus HTCC2516(T) and Oceanicola batsensis HTCC2597(TDelta).</title>
        <authorList>
            <person name="Thrash J.C."/>
            <person name="Cho J.C."/>
            <person name="Vergin K.L."/>
            <person name="Giovannoni S.J."/>
        </authorList>
    </citation>
    <scope>NUCLEOTIDE SEQUENCE [LARGE SCALE GENOMIC DNA]</scope>
    <source>
        <strain evidence="3">ATCC BAA-861 / DSM 15982 / KCTC 12143 / HTCC2516</strain>
    </source>
</reference>
<name>Q2C9S4_OCEGH</name>
<dbReference type="Proteomes" id="UP000003635">
    <property type="component" value="Unassembled WGS sequence"/>
</dbReference>
<comment type="caution">
    <text evidence="2">The sequence shown here is derived from an EMBL/GenBank/DDBJ whole genome shotgun (WGS) entry which is preliminary data.</text>
</comment>
<dbReference type="AlphaFoldDB" id="Q2C9S4"/>
<keyword evidence="1" id="KW-0472">Membrane</keyword>
<proteinExistence type="predicted"/>
<feature type="transmembrane region" description="Helical" evidence="1">
    <location>
        <begin position="51"/>
        <end position="78"/>
    </location>
</feature>
<evidence type="ECO:0000256" key="1">
    <source>
        <dbReference type="SAM" id="Phobius"/>
    </source>
</evidence>
<evidence type="ECO:0000313" key="3">
    <source>
        <dbReference type="Proteomes" id="UP000003635"/>
    </source>
</evidence>
<keyword evidence="1" id="KW-1133">Transmembrane helix</keyword>
<organism evidence="2 3">
    <name type="scientific">Oceanicola granulosus (strain ATCC BAA-861 / DSM 15982 / KCTC 12143 / HTCC2516)</name>
    <dbReference type="NCBI Taxonomy" id="314256"/>
    <lineage>
        <taxon>Bacteria</taxon>
        <taxon>Pseudomonadati</taxon>
        <taxon>Pseudomonadota</taxon>
        <taxon>Alphaproteobacteria</taxon>
        <taxon>Rhodobacterales</taxon>
        <taxon>Roseobacteraceae</taxon>
        <taxon>Oceanicola</taxon>
    </lineage>
</organism>
<accession>Q2C9S4</accession>
<evidence type="ECO:0008006" key="4">
    <source>
        <dbReference type="Google" id="ProtNLM"/>
    </source>
</evidence>